<gene>
    <name evidence="1" type="ORF">CALMAC_LOCUS17682</name>
</gene>
<dbReference type="OrthoDB" id="196131at2759"/>
<reference evidence="1 2" key="1">
    <citation type="submission" date="2019-01" db="EMBL/GenBank/DDBJ databases">
        <authorList>
            <person name="Sayadi A."/>
        </authorList>
    </citation>
    <scope>NUCLEOTIDE SEQUENCE [LARGE SCALE GENOMIC DNA]</scope>
</reference>
<accession>A0A653DHV5</accession>
<sequence length="68" mass="7970">RTLVDFAANRCCEIWLHFYYVIIQSLFIFKCLITVDTSTKNAIITYFGMILDTSSKNAITRCFGMFYH</sequence>
<feature type="non-terminal residue" evidence="1">
    <location>
        <position position="1"/>
    </location>
</feature>
<protein>
    <submittedName>
        <fullName evidence="1">Uncharacterized protein</fullName>
    </submittedName>
</protein>
<name>A0A653DHV5_CALMS</name>
<organism evidence="1 2">
    <name type="scientific">Callosobruchus maculatus</name>
    <name type="common">Southern cowpea weevil</name>
    <name type="synonym">Pulse bruchid</name>
    <dbReference type="NCBI Taxonomy" id="64391"/>
    <lineage>
        <taxon>Eukaryota</taxon>
        <taxon>Metazoa</taxon>
        <taxon>Ecdysozoa</taxon>
        <taxon>Arthropoda</taxon>
        <taxon>Hexapoda</taxon>
        <taxon>Insecta</taxon>
        <taxon>Pterygota</taxon>
        <taxon>Neoptera</taxon>
        <taxon>Endopterygota</taxon>
        <taxon>Coleoptera</taxon>
        <taxon>Polyphaga</taxon>
        <taxon>Cucujiformia</taxon>
        <taxon>Chrysomeloidea</taxon>
        <taxon>Chrysomelidae</taxon>
        <taxon>Bruchinae</taxon>
        <taxon>Bruchini</taxon>
        <taxon>Callosobruchus</taxon>
    </lineage>
</organism>
<proteinExistence type="predicted"/>
<dbReference type="Proteomes" id="UP000410492">
    <property type="component" value="Unassembled WGS sequence"/>
</dbReference>
<evidence type="ECO:0000313" key="1">
    <source>
        <dbReference type="EMBL" id="VEN59786.1"/>
    </source>
</evidence>
<evidence type="ECO:0000313" key="2">
    <source>
        <dbReference type="Proteomes" id="UP000410492"/>
    </source>
</evidence>
<dbReference type="AlphaFoldDB" id="A0A653DHV5"/>
<keyword evidence="2" id="KW-1185">Reference proteome</keyword>
<dbReference type="EMBL" id="CAACVG010012164">
    <property type="protein sequence ID" value="VEN59786.1"/>
    <property type="molecule type" value="Genomic_DNA"/>
</dbReference>